<proteinExistence type="predicted"/>
<evidence type="ECO:0000313" key="3">
    <source>
        <dbReference type="Proteomes" id="UP000178661"/>
    </source>
</evidence>
<keyword evidence="1" id="KW-0472">Membrane</keyword>
<keyword evidence="1" id="KW-1133">Transmembrane helix</keyword>
<evidence type="ECO:0008006" key="4">
    <source>
        <dbReference type="Google" id="ProtNLM"/>
    </source>
</evidence>
<feature type="transmembrane region" description="Helical" evidence="1">
    <location>
        <begin position="51"/>
        <end position="70"/>
    </location>
</feature>
<evidence type="ECO:0000313" key="2">
    <source>
        <dbReference type="EMBL" id="OGJ00992.1"/>
    </source>
</evidence>
<sequence>MSKNLLQDMIKIKHTRNGIRPDMVRQFRNTTSKQPEAGEIKNKVKNSRYKLWLVAIVSIVVFIFALSYLFSRVVVTVNPKVEDVVLNENMSASKDGATELLPFDLMVISGEENTTVQTTEKKDVLQKAQGIVILYNAFNSSPQTLNIETKLEGSNGKIYKTQAKTVVPGIAKDGKPGSVEVKVYGSVAGADYNSAPLDFKISGFKGTPKYSLFYGRSKGAITGGLKGKFPFISDSQKTSVISELSSTLQGKLFKKAKDQIPDGFILFKDAIFLYTDDNAIDLSSSYDNTLPVKLKGALYGLLFNVDKLTKKIAKDKVKKYDGSEVYIPHIEDLTFSLSHSENISFADVKNINFNLSGNVKIVWKLDTNKLISDLLGKSKKDFNKILLQYPNIDSANLKISPIWKISIPDKTKNIKVMVNYPE</sequence>
<dbReference type="EMBL" id="MFVR01000029">
    <property type="protein sequence ID" value="OGJ00992.1"/>
    <property type="molecule type" value="Genomic_DNA"/>
</dbReference>
<accession>A0A1F6Y3S4</accession>
<comment type="caution">
    <text evidence="2">The sequence shown here is derived from an EMBL/GenBank/DDBJ whole genome shotgun (WGS) entry which is preliminary data.</text>
</comment>
<protein>
    <recommendedName>
        <fullName evidence="4">Baseplate protein J-like domain-containing protein</fullName>
    </recommendedName>
</protein>
<gene>
    <name evidence="2" type="ORF">A3G98_00625</name>
</gene>
<reference evidence="2 3" key="1">
    <citation type="journal article" date="2016" name="Nat. Commun.">
        <title>Thousands of microbial genomes shed light on interconnected biogeochemical processes in an aquifer system.</title>
        <authorList>
            <person name="Anantharaman K."/>
            <person name="Brown C.T."/>
            <person name="Hug L.A."/>
            <person name="Sharon I."/>
            <person name="Castelle C.J."/>
            <person name="Probst A.J."/>
            <person name="Thomas B.C."/>
            <person name="Singh A."/>
            <person name="Wilkins M.J."/>
            <person name="Karaoz U."/>
            <person name="Brodie E.L."/>
            <person name="Williams K.H."/>
            <person name="Hubbard S.S."/>
            <person name="Banfield J.F."/>
        </authorList>
    </citation>
    <scope>NUCLEOTIDE SEQUENCE [LARGE SCALE GENOMIC DNA]</scope>
</reference>
<evidence type="ECO:0000256" key="1">
    <source>
        <dbReference type="SAM" id="Phobius"/>
    </source>
</evidence>
<name>A0A1F6Y3S4_9BACT</name>
<dbReference type="Proteomes" id="UP000178661">
    <property type="component" value="Unassembled WGS sequence"/>
</dbReference>
<dbReference type="AlphaFoldDB" id="A0A1F6Y3S4"/>
<organism evidence="2 3">
    <name type="scientific">Candidatus Nomurabacteria bacterium RIFCSPLOWO2_12_FULL_37_8</name>
    <dbReference type="NCBI Taxonomy" id="1801793"/>
    <lineage>
        <taxon>Bacteria</taxon>
        <taxon>Candidatus Nomuraibacteriota</taxon>
    </lineage>
</organism>
<keyword evidence="1" id="KW-0812">Transmembrane</keyword>